<reference evidence="4" key="1">
    <citation type="submission" date="2019-11" db="EMBL/GenBank/DDBJ databases">
        <title>Genomic insights into an expanded diversity of filamentous marine cyanobacteria reveals the extraordinary biosynthetic potential of Moorea and Okeania.</title>
        <authorList>
            <person name="Ferreira Leao T."/>
            <person name="Wang M."/>
            <person name="Moss N."/>
            <person name="Da Silva R."/>
            <person name="Sanders J."/>
            <person name="Nurk S."/>
            <person name="Gurevich A."/>
            <person name="Humphrey G."/>
            <person name="Reher R."/>
            <person name="Zhu Q."/>
            <person name="Belda-Ferre P."/>
            <person name="Glukhov E."/>
            <person name="Rex R."/>
            <person name="Dorrestein P.C."/>
            <person name="Knight R."/>
            <person name="Pevzner P."/>
            <person name="Gerwick W.H."/>
            <person name="Gerwick L."/>
        </authorList>
    </citation>
    <scope>NUCLEOTIDE SEQUENCE</scope>
    <source>
        <strain evidence="4">SIO1C4</strain>
    </source>
</reference>
<comment type="similarity">
    <text evidence="1 3">Belongs to the short-chain dehydrogenases/reductases (SDR) family.</text>
</comment>
<dbReference type="PRINTS" id="PR00081">
    <property type="entry name" value="GDHRDH"/>
</dbReference>
<gene>
    <name evidence="4" type="ORF">F6J89_33885</name>
</gene>
<keyword evidence="2" id="KW-0560">Oxidoreductase</keyword>
<dbReference type="EMBL" id="JAAHFQ010001254">
    <property type="protein sequence ID" value="NER32451.1"/>
    <property type="molecule type" value="Genomic_DNA"/>
</dbReference>
<proteinExistence type="inferred from homology"/>
<dbReference type="PRINTS" id="PR00080">
    <property type="entry name" value="SDRFAMILY"/>
</dbReference>
<dbReference type="PANTHER" id="PTHR42901">
    <property type="entry name" value="ALCOHOL DEHYDROGENASE"/>
    <property type="match status" value="1"/>
</dbReference>
<protein>
    <submittedName>
        <fullName evidence="4">SDR family NAD(P)-dependent oxidoreductase</fullName>
    </submittedName>
</protein>
<dbReference type="InterPro" id="IPR036291">
    <property type="entry name" value="NAD(P)-bd_dom_sf"/>
</dbReference>
<evidence type="ECO:0000313" key="4">
    <source>
        <dbReference type="EMBL" id="NER32451.1"/>
    </source>
</evidence>
<organism evidence="4">
    <name type="scientific">Symploca sp. SIO1C4</name>
    <dbReference type="NCBI Taxonomy" id="2607765"/>
    <lineage>
        <taxon>Bacteria</taxon>
        <taxon>Bacillati</taxon>
        <taxon>Cyanobacteriota</taxon>
        <taxon>Cyanophyceae</taxon>
        <taxon>Coleofasciculales</taxon>
        <taxon>Coleofasciculaceae</taxon>
        <taxon>Symploca</taxon>
    </lineage>
</organism>
<evidence type="ECO:0000256" key="3">
    <source>
        <dbReference type="RuleBase" id="RU000363"/>
    </source>
</evidence>
<dbReference type="GO" id="GO:0016491">
    <property type="term" value="F:oxidoreductase activity"/>
    <property type="evidence" value="ECO:0007669"/>
    <property type="project" value="UniProtKB-KW"/>
</dbReference>
<evidence type="ECO:0000256" key="1">
    <source>
        <dbReference type="ARBA" id="ARBA00006484"/>
    </source>
</evidence>
<evidence type="ECO:0000256" key="2">
    <source>
        <dbReference type="ARBA" id="ARBA00023002"/>
    </source>
</evidence>
<name>A0A6B3NSR0_9CYAN</name>
<dbReference type="PANTHER" id="PTHR42901:SF1">
    <property type="entry name" value="ALCOHOL DEHYDROGENASE"/>
    <property type="match status" value="1"/>
</dbReference>
<dbReference type="Gene3D" id="3.40.50.720">
    <property type="entry name" value="NAD(P)-binding Rossmann-like Domain"/>
    <property type="match status" value="1"/>
</dbReference>
<dbReference type="SUPFAM" id="SSF51735">
    <property type="entry name" value="NAD(P)-binding Rossmann-fold domains"/>
    <property type="match status" value="1"/>
</dbReference>
<dbReference type="NCBIfam" id="NF006120">
    <property type="entry name" value="PRK08264.1-6"/>
    <property type="match status" value="1"/>
</dbReference>
<dbReference type="AlphaFoldDB" id="A0A6B3NSR0"/>
<accession>A0A6B3NSR0</accession>
<dbReference type="Pfam" id="PF00106">
    <property type="entry name" value="adh_short"/>
    <property type="match status" value="1"/>
</dbReference>
<comment type="caution">
    <text evidence="4">The sequence shown here is derived from an EMBL/GenBank/DDBJ whole genome shotgun (WGS) entry which is preliminary data.</text>
</comment>
<dbReference type="InterPro" id="IPR002347">
    <property type="entry name" value="SDR_fam"/>
</dbReference>
<sequence length="247" mass="25467">MLNSIQGKVALVTGANRGIGKTLLEAFVSGGCSKVYAAVRNTDSAAPLVDKYGPIVCPLHLDLSQPDSIRAAAASAQDVAIVVNNAGVLKTSTVFSSDAIDSMEFEMSINVYGLIHLAQAFAPILKENGGGLLAQLNSLASIKAFSPFATYSASKAASYSITQALKDDLKAQGTRVISIHPSAIATDMGDAAGLAEIAEPASLVSDALMRAINDGSFHAFAGSVAKQVEAVYQSFATNIVEADLGED</sequence>